<dbReference type="EMBL" id="JALJOR010000008">
    <property type="protein sequence ID" value="KAK9813076.1"/>
    <property type="molecule type" value="Genomic_DNA"/>
</dbReference>
<sequence>MSAGILAQHMEGGATPHPHPPANQRVLRIVTPTFYKPFKHQKKQIADDHRYSETPWYQQRDARKLVDMPEYLTQERAQITAGRMFTWGCRIALPKQRGTSHSRPIHVNASPPLYL</sequence>
<evidence type="ECO:0000313" key="2">
    <source>
        <dbReference type="EMBL" id="KAK9813076.1"/>
    </source>
</evidence>
<organism evidence="2 3">
    <name type="scientific">[Myrmecia] bisecta</name>
    <dbReference type="NCBI Taxonomy" id="41462"/>
    <lineage>
        <taxon>Eukaryota</taxon>
        <taxon>Viridiplantae</taxon>
        <taxon>Chlorophyta</taxon>
        <taxon>core chlorophytes</taxon>
        <taxon>Trebouxiophyceae</taxon>
        <taxon>Trebouxiales</taxon>
        <taxon>Trebouxiaceae</taxon>
        <taxon>Myrmecia</taxon>
    </lineage>
</organism>
<protein>
    <submittedName>
        <fullName evidence="2">Uncharacterized protein</fullName>
    </submittedName>
</protein>
<accession>A0AAW1PX76</accession>
<feature type="region of interest" description="Disordered" evidence="1">
    <location>
        <begin position="1"/>
        <end position="23"/>
    </location>
</feature>
<dbReference type="AlphaFoldDB" id="A0AAW1PX76"/>
<keyword evidence="3" id="KW-1185">Reference proteome</keyword>
<proteinExistence type="predicted"/>
<reference evidence="2 3" key="1">
    <citation type="journal article" date="2024" name="Nat. Commun.">
        <title>Phylogenomics reveals the evolutionary origins of lichenization in chlorophyte algae.</title>
        <authorList>
            <person name="Puginier C."/>
            <person name="Libourel C."/>
            <person name="Otte J."/>
            <person name="Skaloud P."/>
            <person name="Haon M."/>
            <person name="Grisel S."/>
            <person name="Petersen M."/>
            <person name="Berrin J.G."/>
            <person name="Delaux P.M."/>
            <person name="Dal Grande F."/>
            <person name="Keller J."/>
        </authorList>
    </citation>
    <scope>NUCLEOTIDE SEQUENCE [LARGE SCALE GENOMIC DNA]</scope>
    <source>
        <strain evidence="2 3">SAG 2043</strain>
    </source>
</reference>
<gene>
    <name evidence="2" type="ORF">WJX72_008484</name>
</gene>
<feature type="region of interest" description="Disordered" evidence="1">
    <location>
        <begin position="96"/>
        <end position="115"/>
    </location>
</feature>
<dbReference type="Proteomes" id="UP001489004">
    <property type="component" value="Unassembled WGS sequence"/>
</dbReference>
<name>A0AAW1PX76_9CHLO</name>
<evidence type="ECO:0000313" key="3">
    <source>
        <dbReference type="Proteomes" id="UP001489004"/>
    </source>
</evidence>
<evidence type="ECO:0000256" key="1">
    <source>
        <dbReference type="SAM" id="MobiDB-lite"/>
    </source>
</evidence>
<comment type="caution">
    <text evidence="2">The sequence shown here is derived from an EMBL/GenBank/DDBJ whole genome shotgun (WGS) entry which is preliminary data.</text>
</comment>